<gene>
    <name evidence="6" type="primary">iclR</name>
    <name evidence="6" type="ORF">SULPSESMR1_04713</name>
</gene>
<keyword evidence="2" id="KW-0238">DNA-binding</keyword>
<dbReference type="PROSITE" id="PS51077">
    <property type="entry name" value="HTH_ICLR"/>
    <property type="match status" value="1"/>
</dbReference>
<keyword evidence="3" id="KW-0804">Transcription</keyword>
<dbReference type="SMART" id="SM00346">
    <property type="entry name" value="HTH_ICLR"/>
    <property type="match status" value="1"/>
</dbReference>
<evidence type="ECO:0000256" key="2">
    <source>
        <dbReference type="ARBA" id="ARBA00023125"/>
    </source>
</evidence>
<sequence length="226" mass="24092">MTAGRLKTLERGIEALLLIARTPGGLKVGDLAERLRLHRAVAYRIVATLTDHAMVRRAEDGRITLGTSAYMLGSRTLDGLRETARPILQDLAEQSGATAFLSIAECDECVVALTAEPREAAIAIHYRVGTRHPLQRGAAGIAILALRPEAENESDDILFAREHGYSVTRGQLHKGAIGVSSAAHLPTDGLTMLECSVGVVALETLDVDLAARAAVSAARQIVDRLS</sequence>
<name>A0A221K5Y1_9RHOB</name>
<dbReference type="InterPro" id="IPR005471">
    <property type="entry name" value="Tscrpt_reg_IclR_N"/>
</dbReference>
<keyword evidence="1" id="KW-0805">Transcription regulation</keyword>
<evidence type="ECO:0000313" key="6">
    <source>
        <dbReference type="EMBL" id="ASM74411.1"/>
    </source>
</evidence>
<dbReference type="Proteomes" id="UP000199754">
    <property type="component" value="Plasmid pSMR1-1"/>
</dbReference>
<feature type="domain" description="HTH iclR-type" evidence="4">
    <location>
        <begin position="6"/>
        <end position="67"/>
    </location>
</feature>
<dbReference type="KEGG" id="spse:SULPSESMR1_04713"/>
<dbReference type="AlphaFoldDB" id="A0A221K5Y1"/>
<proteinExistence type="predicted"/>
<dbReference type="Pfam" id="PF09339">
    <property type="entry name" value="HTH_IclR"/>
    <property type="match status" value="1"/>
</dbReference>
<evidence type="ECO:0000259" key="4">
    <source>
        <dbReference type="PROSITE" id="PS51077"/>
    </source>
</evidence>
<dbReference type="EMBL" id="CP022416">
    <property type="protein sequence ID" value="ASM74411.1"/>
    <property type="molecule type" value="Genomic_DNA"/>
</dbReference>
<dbReference type="InterPro" id="IPR050707">
    <property type="entry name" value="HTH_MetabolicPath_Reg"/>
</dbReference>
<dbReference type="PANTHER" id="PTHR30136">
    <property type="entry name" value="HELIX-TURN-HELIX TRANSCRIPTIONAL REGULATOR, ICLR FAMILY"/>
    <property type="match status" value="1"/>
</dbReference>
<dbReference type="InterPro" id="IPR036388">
    <property type="entry name" value="WH-like_DNA-bd_sf"/>
</dbReference>
<evidence type="ECO:0000259" key="5">
    <source>
        <dbReference type="PROSITE" id="PS51078"/>
    </source>
</evidence>
<dbReference type="RefSeq" id="WP_089422473.1">
    <property type="nucleotide sequence ID" value="NZ_CP022416.1"/>
</dbReference>
<dbReference type="InterPro" id="IPR029016">
    <property type="entry name" value="GAF-like_dom_sf"/>
</dbReference>
<reference evidence="6 7" key="1">
    <citation type="submission" date="2017-07" db="EMBL/GenBank/DDBJ databases">
        <title>Genome Sequence of Sulfitobacter pseudonitzschiae Strain SMR1 Isolated from a culture of the Diatom Skeletonema marinoi.</title>
        <authorList>
            <person name="Topel M."/>
            <person name="Pinder M.I.M."/>
            <person name="Johansson O.N."/>
            <person name="Kourtchenko O."/>
            <person name="Godhe A."/>
            <person name="Clarke A.K."/>
        </authorList>
    </citation>
    <scope>NUCLEOTIDE SEQUENCE [LARGE SCALE GENOMIC DNA]</scope>
    <source>
        <strain evidence="6 7">SMR1</strain>
        <plasmid evidence="6 7">pSMR1-1</plasmid>
    </source>
</reference>
<dbReference type="SUPFAM" id="SSF55781">
    <property type="entry name" value="GAF domain-like"/>
    <property type="match status" value="1"/>
</dbReference>
<dbReference type="InterPro" id="IPR014757">
    <property type="entry name" value="Tscrpt_reg_IclR_C"/>
</dbReference>
<feature type="domain" description="IclR-ED" evidence="5">
    <location>
        <begin position="68"/>
        <end position="226"/>
    </location>
</feature>
<keyword evidence="7" id="KW-1185">Reference proteome</keyword>
<dbReference type="SUPFAM" id="SSF46785">
    <property type="entry name" value="Winged helix' DNA-binding domain"/>
    <property type="match status" value="1"/>
</dbReference>
<dbReference type="GO" id="GO:0003677">
    <property type="term" value="F:DNA binding"/>
    <property type="evidence" value="ECO:0007669"/>
    <property type="project" value="UniProtKB-KW"/>
</dbReference>
<dbReference type="OrthoDB" id="6057486at2"/>
<evidence type="ECO:0000313" key="7">
    <source>
        <dbReference type="Proteomes" id="UP000199754"/>
    </source>
</evidence>
<dbReference type="Gene3D" id="3.30.450.40">
    <property type="match status" value="1"/>
</dbReference>
<dbReference type="PANTHER" id="PTHR30136:SF24">
    <property type="entry name" value="HTH-TYPE TRANSCRIPTIONAL REPRESSOR ALLR"/>
    <property type="match status" value="1"/>
</dbReference>
<dbReference type="Pfam" id="PF01614">
    <property type="entry name" value="IclR_C"/>
    <property type="match status" value="1"/>
</dbReference>
<dbReference type="GO" id="GO:0045892">
    <property type="term" value="P:negative regulation of DNA-templated transcription"/>
    <property type="evidence" value="ECO:0007669"/>
    <property type="project" value="TreeGrafter"/>
</dbReference>
<evidence type="ECO:0000256" key="1">
    <source>
        <dbReference type="ARBA" id="ARBA00023015"/>
    </source>
</evidence>
<geneLocation type="plasmid" evidence="6 7">
    <name>pSMR1-1</name>
</geneLocation>
<dbReference type="GO" id="GO:0003700">
    <property type="term" value="F:DNA-binding transcription factor activity"/>
    <property type="evidence" value="ECO:0007669"/>
    <property type="project" value="TreeGrafter"/>
</dbReference>
<organism evidence="6 7">
    <name type="scientific">Pseudosulfitobacter pseudonitzschiae</name>
    <dbReference type="NCBI Taxonomy" id="1402135"/>
    <lineage>
        <taxon>Bacteria</taxon>
        <taxon>Pseudomonadati</taxon>
        <taxon>Pseudomonadota</taxon>
        <taxon>Alphaproteobacteria</taxon>
        <taxon>Rhodobacterales</taxon>
        <taxon>Roseobacteraceae</taxon>
        <taxon>Pseudosulfitobacter</taxon>
    </lineage>
</organism>
<dbReference type="PROSITE" id="PS51078">
    <property type="entry name" value="ICLR_ED"/>
    <property type="match status" value="1"/>
</dbReference>
<keyword evidence="6" id="KW-0614">Plasmid</keyword>
<accession>A0A221K5Y1</accession>
<protein>
    <submittedName>
        <fullName evidence="6">Acetate operon repressor</fullName>
    </submittedName>
</protein>
<evidence type="ECO:0000256" key="3">
    <source>
        <dbReference type="ARBA" id="ARBA00023163"/>
    </source>
</evidence>
<dbReference type="Gene3D" id="1.10.10.10">
    <property type="entry name" value="Winged helix-like DNA-binding domain superfamily/Winged helix DNA-binding domain"/>
    <property type="match status" value="1"/>
</dbReference>
<dbReference type="InterPro" id="IPR036390">
    <property type="entry name" value="WH_DNA-bd_sf"/>
</dbReference>